<evidence type="ECO:0000313" key="3">
    <source>
        <dbReference type="EMBL" id="MEU6802681.1"/>
    </source>
</evidence>
<dbReference type="Pfam" id="PF01557">
    <property type="entry name" value="FAA_hydrolase"/>
    <property type="match status" value="1"/>
</dbReference>
<keyword evidence="4" id="KW-1185">Reference proteome</keyword>
<dbReference type="InterPro" id="IPR036663">
    <property type="entry name" value="Fumarylacetoacetase_C_sf"/>
</dbReference>
<gene>
    <name evidence="3" type="ORF">ABZ931_16950</name>
</gene>
<name>A0ABV3B1K7_9ACTN</name>
<evidence type="ECO:0000313" key="4">
    <source>
        <dbReference type="Proteomes" id="UP001551189"/>
    </source>
</evidence>
<keyword evidence="3" id="KW-0378">Hydrolase</keyword>
<protein>
    <submittedName>
        <fullName evidence="3">Fumarylacetoacetate hydrolase family protein</fullName>
    </submittedName>
</protein>
<dbReference type="InterPro" id="IPR050772">
    <property type="entry name" value="Hydratase-Decarb/MhpD_sf"/>
</dbReference>
<dbReference type="RefSeq" id="WP_359696246.1">
    <property type="nucleotide sequence ID" value="NZ_JBEYXT010000067.1"/>
</dbReference>
<reference evidence="3 4" key="1">
    <citation type="submission" date="2024-06" db="EMBL/GenBank/DDBJ databases">
        <title>The Natural Products Discovery Center: Release of the First 8490 Sequenced Strains for Exploring Actinobacteria Biosynthetic Diversity.</title>
        <authorList>
            <person name="Kalkreuter E."/>
            <person name="Kautsar S.A."/>
            <person name="Yang D."/>
            <person name="Bader C.D."/>
            <person name="Teijaro C.N."/>
            <person name="Fluegel L."/>
            <person name="Davis C.M."/>
            <person name="Simpson J.R."/>
            <person name="Lauterbach L."/>
            <person name="Steele A.D."/>
            <person name="Gui C."/>
            <person name="Meng S."/>
            <person name="Li G."/>
            <person name="Viehrig K."/>
            <person name="Ye F."/>
            <person name="Su P."/>
            <person name="Kiefer A.F."/>
            <person name="Nichols A."/>
            <person name="Cepeda A.J."/>
            <person name="Yan W."/>
            <person name="Fan B."/>
            <person name="Jiang Y."/>
            <person name="Adhikari A."/>
            <person name="Zheng C.-J."/>
            <person name="Schuster L."/>
            <person name="Cowan T.M."/>
            <person name="Smanski M.J."/>
            <person name="Chevrette M.G."/>
            <person name="De Carvalho L.P.S."/>
            <person name="Shen B."/>
        </authorList>
    </citation>
    <scope>NUCLEOTIDE SEQUENCE [LARGE SCALE GENOMIC DNA]</scope>
    <source>
        <strain evidence="3 4">NPDC046851</strain>
    </source>
</reference>
<keyword evidence="1" id="KW-0456">Lyase</keyword>
<dbReference type="GO" id="GO:0016787">
    <property type="term" value="F:hydrolase activity"/>
    <property type="evidence" value="ECO:0007669"/>
    <property type="project" value="UniProtKB-KW"/>
</dbReference>
<sequence length="282" mass="29590">MQRHAPVATNAVLAAPASPDAQLVEELAAVLRRAEAGRIPVAPLTEEYEDLDLAGAYAVQEANVRIRLAAGEHLVGRKVGLTSLAMREQLGLPEASFGTLFQSMVIPDGGTIDTRELITPRAEAEVGLVLGRRLSGPRVTDAEVRAAVTQVALAVEIIDSRIADWHVSQADTVADNASSARVVVGRPVDATDDLLTGLRDECVGLYADGERVAFGLGAEVLGDPLRAVAWLARTLHAHGSALHPGELLLTGSVHASVPLTPGSRLAVRSDTGRLPGLTVTVR</sequence>
<dbReference type="PANTHER" id="PTHR30143:SF0">
    <property type="entry name" value="2-KETO-4-PENTENOATE HYDRATASE"/>
    <property type="match status" value="1"/>
</dbReference>
<comment type="caution">
    <text evidence="3">The sequence shown here is derived from an EMBL/GenBank/DDBJ whole genome shotgun (WGS) entry which is preliminary data.</text>
</comment>
<dbReference type="EMBL" id="JBEYXT010000067">
    <property type="protein sequence ID" value="MEU6802681.1"/>
    <property type="molecule type" value="Genomic_DNA"/>
</dbReference>
<feature type="domain" description="Fumarylacetoacetase-like C-terminal" evidence="2">
    <location>
        <begin position="100"/>
        <end position="269"/>
    </location>
</feature>
<dbReference type="Proteomes" id="UP001551189">
    <property type="component" value="Unassembled WGS sequence"/>
</dbReference>
<evidence type="ECO:0000256" key="1">
    <source>
        <dbReference type="ARBA" id="ARBA00023239"/>
    </source>
</evidence>
<dbReference type="Gene3D" id="3.90.850.10">
    <property type="entry name" value="Fumarylacetoacetase-like, C-terminal domain"/>
    <property type="match status" value="1"/>
</dbReference>
<evidence type="ECO:0000259" key="2">
    <source>
        <dbReference type="Pfam" id="PF01557"/>
    </source>
</evidence>
<proteinExistence type="predicted"/>
<dbReference type="PANTHER" id="PTHR30143">
    <property type="entry name" value="ACID HYDRATASE"/>
    <property type="match status" value="1"/>
</dbReference>
<dbReference type="InterPro" id="IPR011234">
    <property type="entry name" value="Fumarylacetoacetase-like_C"/>
</dbReference>
<accession>A0ABV3B1K7</accession>
<organism evidence="3 4">
    <name type="scientific">Streptomyces neyagawaensis</name>
    <dbReference type="NCBI Taxonomy" id="42238"/>
    <lineage>
        <taxon>Bacteria</taxon>
        <taxon>Bacillati</taxon>
        <taxon>Actinomycetota</taxon>
        <taxon>Actinomycetes</taxon>
        <taxon>Kitasatosporales</taxon>
        <taxon>Streptomycetaceae</taxon>
        <taxon>Streptomyces</taxon>
    </lineage>
</organism>
<dbReference type="SUPFAM" id="SSF56529">
    <property type="entry name" value="FAH"/>
    <property type="match status" value="1"/>
</dbReference>